<dbReference type="Gene3D" id="1.20.120.530">
    <property type="entry name" value="GntR ligand-binding domain-like"/>
    <property type="match status" value="1"/>
</dbReference>
<evidence type="ECO:0000256" key="2">
    <source>
        <dbReference type="ARBA" id="ARBA00023125"/>
    </source>
</evidence>
<feature type="domain" description="HTH gntR-type" evidence="5">
    <location>
        <begin position="17"/>
        <end position="84"/>
    </location>
</feature>
<name>A0A1Y2MK86_PSEAH</name>
<dbReference type="SUPFAM" id="SSF48008">
    <property type="entry name" value="GntR ligand-binding domain-like"/>
    <property type="match status" value="1"/>
</dbReference>
<gene>
    <name evidence="6" type="primary">ydfH_15</name>
    <name evidence="6" type="ORF">BG845_05883</name>
</gene>
<evidence type="ECO:0000259" key="5">
    <source>
        <dbReference type="PROSITE" id="PS50949"/>
    </source>
</evidence>
<dbReference type="SUPFAM" id="SSF46785">
    <property type="entry name" value="Winged helix' DNA-binding domain"/>
    <property type="match status" value="1"/>
</dbReference>
<feature type="region of interest" description="Disordered" evidence="4">
    <location>
        <begin position="219"/>
        <end position="241"/>
    </location>
</feature>
<dbReference type="InterPro" id="IPR000524">
    <property type="entry name" value="Tscrpt_reg_HTH_GntR"/>
</dbReference>
<protein>
    <submittedName>
        <fullName evidence="6">Putative HTH-type transcriptional regulator YdfH</fullName>
    </submittedName>
</protein>
<comment type="caution">
    <text evidence="6">The sequence shown here is derived from an EMBL/GenBank/DDBJ whole genome shotgun (WGS) entry which is preliminary data.</text>
</comment>
<proteinExistence type="predicted"/>
<sequence length="241" mass="25985">MTSVPGQGAAATTGGARGAQARVLDGLRAAIVDGAHGPGQSLSEVALATEYEVSRTPVREALKQLQIEGLVEIRPRVGTFVRVPTRRELVELFELKEMLEGMGARLLAGRGDIPVLDELAENLERSGEAVARDDAGAYARLVHEFHELLVIGADNSRLVAHYRTLMNQLAYHRLVSASLTRPGRLGASLAEHRRVLELVREKDGFGAEFAMRDHVRSSERAAMSVEDPLGTNAPDGPPELG</sequence>
<dbReference type="GO" id="GO:0003700">
    <property type="term" value="F:DNA-binding transcription factor activity"/>
    <property type="evidence" value="ECO:0007669"/>
    <property type="project" value="InterPro"/>
</dbReference>
<dbReference type="RefSeq" id="WP_085915986.1">
    <property type="nucleotide sequence ID" value="NZ_AP018920.1"/>
</dbReference>
<dbReference type="InterPro" id="IPR011711">
    <property type="entry name" value="GntR_C"/>
</dbReference>
<reference evidence="6 7" key="1">
    <citation type="submission" date="2016-09" db="EMBL/GenBank/DDBJ databases">
        <title>Pseudonocardia autotrophica DSM535, a candidate organism with high potential of specific P450 cytochromes.</title>
        <authorList>
            <person name="Grumaz C."/>
            <person name="Vainshtein Y."/>
            <person name="Kirstahler P."/>
            <person name="Sohn K."/>
        </authorList>
    </citation>
    <scope>NUCLEOTIDE SEQUENCE [LARGE SCALE GENOMIC DNA]</scope>
    <source>
        <strain evidence="6 7">DSM 535</strain>
    </source>
</reference>
<evidence type="ECO:0000256" key="1">
    <source>
        <dbReference type="ARBA" id="ARBA00023015"/>
    </source>
</evidence>
<dbReference type="STRING" id="2074.BG845_05883"/>
<accession>A0A1Y2MK86</accession>
<dbReference type="Pfam" id="PF00392">
    <property type="entry name" value="GntR"/>
    <property type="match status" value="1"/>
</dbReference>
<keyword evidence="2" id="KW-0238">DNA-binding</keyword>
<dbReference type="Pfam" id="PF07729">
    <property type="entry name" value="FCD"/>
    <property type="match status" value="1"/>
</dbReference>
<dbReference type="PANTHER" id="PTHR43537">
    <property type="entry name" value="TRANSCRIPTIONAL REGULATOR, GNTR FAMILY"/>
    <property type="match status" value="1"/>
</dbReference>
<dbReference type="SMART" id="SM00895">
    <property type="entry name" value="FCD"/>
    <property type="match status" value="1"/>
</dbReference>
<dbReference type="AlphaFoldDB" id="A0A1Y2MK86"/>
<evidence type="ECO:0000313" key="7">
    <source>
        <dbReference type="Proteomes" id="UP000194360"/>
    </source>
</evidence>
<dbReference type="GO" id="GO:0003677">
    <property type="term" value="F:DNA binding"/>
    <property type="evidence" value="ECO:0007669"/>
    <property type="project" value="UniProtKB-KW"/>
</dbReference>
<evidence type="ECO:0000256" key="3">
    <source>
        <dbReference type="ARBA" id="ARBA00023163"/>
    </source>
</evidence>
<dbReference type="PROSITE" id="PS50949">
    <property type="entry name" value="HTH_GNTR"/>
    <property type="match status" value="1"/>
</dbReference>
<keyword evidence="1" id="KW-0805">Transcription regulation</keyword>
<dbReference type="PRINTS" id="PR00035">
    <property type="entry name" value="HTHGNTR"/>
</dbReference>
<keyword evidence="7" id="KW-1185">Reference proteome</keyword>
<dbReference type="InterPro" id="IPR008920">
    <property type="entry name" value="TF_FadR/GntR_C"/>
</dbReference>
<evidence type="ECO:0000256" key="4">
    <source>
        <dbReference type="SAM" id="MobiDB-lite"/>
    </source>
</evidence>
<dbReference type="PANTHER" id="PTHR43537:SF49">
    <property type="entry name" value="TRANSCRIPTIONAL REGULATORY PROTEIN"/>
    <property type="match status" value="1"/>
</dbReference>
<organism evidence="6 7">
    <name type="scientific">Pseudonocardia autotrophica</name>
    <name type="common">Amycolata autotrophica</name>
    <name type="synonym">Nocardia autotrophica</name>
    <dbReference type="NCBI Taxonomy" id="2074"/>
    <lineage>
        <taxon>Bacteria</taxon>
        <taxon>Bacillati</taxon>
        <taxon>Actinomycetota</taxon>
        <taxon>Actinomycetes</taxon>
        <taxon>Pseudonocardiales</taxon>
        <taxon>Pseudonocardiaceae</taxon>
        <taxon>Pseudonocardia</taxon>
    </lineage>
</organism>
<dbReference type="InterPro" id="IPR036390">
    <property type="entry name" value="WH_DNA-bd_sf"/>
</dbReference>
<dbReference type="SMART" id="SM00345">
    <property type="entry name" value="HTH_GNTR"/>
    <property type="match status" value="1"/>
</dbReference>
<dbReference type="CDD" id="cd07377">
    <property type="entry name" value="WHTH_GntR"/>
    <property type="match status" value="1"/>
</dbReference>
<evidence type="ECO:0000313" key="6">
    <source>
        <dbReference type="EMBL" id="OSY35673.1"/>
    </source>
</evidence>
<dbReference type="InterPro" id="IPR036388">
    <property type="entry name" value="WH-like_DNA-bd_sf"/>
</dbReference>
<dbReference type="OrthoDB" id="4164516at2"/>
<dbReference type="EMBL" id="MIGB01000048">
    <property type="protein sequence ID" value="OSY35673.1"/>
    <property type="molecule type" value="Genomic_DNA"/>
</dbReference>
<keyword evidence="3" id="KW-0804">Transcription</keyword>
<dbReference type="Gene3D" id="1.10.10.10">
    <property type="entry name" value="Winged helix-like DNA-binding domain superfamily/Winged helix DNA-binding domain"/>
    <property type="match status" value="1"/>
</dbReference>
<dbReference type="Proteomes" id="UP000194360">
    <property type="component" value="Unassembled WGS sequence"/>
</dbReference>